<reference evidence="5" key="1">
    <citation type="journal article" date="2016" name="Nat. Genet.">
        <title>A high-quality carrot genome assembly provides new insights into carotenoid accumulation and asterid genome evolution.</title>
        <authorList>
            <person name="Iorizzo M."/>
            <person name="Ellison S."/>
            <person name="Senalik D."/>
            <person name="Zeng P."/>
            <person name="Satapoomin P."/>
            <person name="Huang J."/>
            <person name="Bowman M."/>
            <person name="Iovene M."/>
            <person name="Sanseverino W."/>
            <person name="Cavagnaro P."/>
            <person name="Yildiz M."/>
            <person name="Macko-Podgorni A."/>
            <person name="Moranska E."/>
            <person name="Grzebelus E."/>
            <person name="Grzebelus D."/>
            <person name="Ashrafi H."/>
            <person name="Zheng Z."/>
            <person name="Cheng S."/>
            <person name="Spooner D."/>
            <person name="Van Deynze A."/>
            <person name="Simon P."/>
        </authorList>
    </citation>
    <scope>NUCLEOTIDE SEQUENCE</scope>
    <source>
        <tissue evidence="5">Leaf</tissue>
    </source>
</reference>
<comment type="similarity">
    <text evidence="1">Belongs to the CLV3/ESR signal peptide family.</text>
</comment>
<evidence type="ECO:0000313" key="6">
    <source>
        <dbReference type="Proteomes" id="UP000077755"/>
    </source>
</evidence>
<sequence>MKSFSSSPNNLLQLLFLLILLTSVTSNPQFSQPSALLVIRHRTPPGPAASWARFHVKRTRYPPPPLRDEGDEIDPRYGVAKRLVPSGPNPLHN</sequence>
<keyword evidence="2" id="KW-0217">Developmental protein</keyword>
<evidence type="ECO:0000256" key="2">
    <source>
        <dbReference type="ARBA" id="ARBA00022473"/>
    </source>
</evidence>
<dbReference type="GO" id="GO:0030154">
    <property type="term" value="P:cell differentiation"/>
    <property type="evidence" value="ECO:0007669"/>
    <property type="project" value="UniProtKB-KW"/>
</dbReference>
<accession>A0A166EBQ5</accession>
<dbReference type="Gramene" id="KZN06347">
    <property type="protein sequence ID" value="KZN06347"/>
    <property type="gene ID" value="DCAR_007184"/>
</dbReference>
<protein>
    <submittedName>
        <fullName evidence="5">Uncharacterized protein</fullName>
    </submittedName>
</protein>
<dbReference type="PANTHER" id="PTHR34359">
    <property type="entry name" value="CLAVATA3/ESR (CLE)-RELATED PROTEIN 10"/>
    <property type="match status" value="1"/>
</dbReference>
<keyword evidence="6" id="KW-1185">Reference proteome</keyword>
<dbReference type="AlphaFoldDB" id="A0A166EBQ5"/>
<name>A0A166EBQ5_DAUCS</name>
<dbReference type="EMBL" id="CP093344">
    <property type="protein sequence ID" value="WOG88873.1"/>
    <property type="molecule type" value="Genomic_DNA"/>
</dbReference>
<keyword evidence="3" id="KW-0221">Differentiation</keyword>
<organism evidence="5 6">
    <name type="scientific">Daucus carota subsp. sativus</name>
    <name type="common">Carrot</name>
    <dbReference type="NCBI Taxonomy" id="79200"/>
    <lineage>
        <taxon>Eukaryota</taxon>
        <taxon>Viridiplantae</taxon>
        <taxon>Streptophyta</taxon>
        <taxon>Embryophyta</taxon>
        <taxon>Tracheophyta</taxon>
        <taxon>Spermatophyta</taxon>
        <taxon>Magnoliopsida</taxon>
        <taxon>eudicotyledons</taxon>
        <taxon>Gunneridae</taxon>
        <taxon>Pentapetalae</taxon>
        <taxon>asterids</taxon>
        <taxon>campanulids</taxon>
        <taxon>Apiales</taxon>
        <taxon>Apiaceae</taxon>
        <taxon>Apioideae</taxon>
        <taxon>Scandiceae</taxon>
        <taxon>Daucinae</taxon>
        <taxon>Daucus</taxon>
        <taxon>Daucus sect. Daucus</taxon>
    </lineage>
</organism>
<dbReference type="InterPro" id="IPR039618">
    <property type="entry name" value="CLE9-13"/>
</dbReference>
<gene>
    <name evidence="5" type="ORF">DCAR_0208108</name>
</gene>
<evidence type="ECO:0000256" key="3">
    <source>
        <dbReference type="ARBA" id="ARBA00022782"/>
    </source>
</evidence>
<evidence type="ECO:0000313" key="5">
    <source>
        <dbReference type="EMBL" id="WOG88873.1"/>
    </source>
</evidence>
<keyword evidence="4" id="KW-0379">Hydroxylation</keyword>
<proteinExistence type="inferred from homology"/>
<reference evidence="5" key="2">
    <citation type="submission" date="2022-03" db="EMBL/GenBank/DDBJ databases">
        <title>Draft title - Genomic analysis of global carrot germplasm unveils the trajectory of domestication and the origin of high carotenoid orange carrot.</title>
        <authorList>
            <person name="Iorizzo M."/>
            <person name="Ellison S."/>
            <person name="Senalik D."/>
            <person name="Macko-Podgorni A."/>
            <person name="Grzebelus D."/>
            <person name="Bostan H."/>
            <person name="Rolling W."/>
            <person name="Curaba J."/>
            <person name="Simon P."/>
        </authorList>
    </citation>
    <scope>NUCLEOTIDE SEQUENCE</scope>
    <source>
        <tissue evidence="5">Leaf</tissue>
    </source>
</reference>
<dbReference type="Proteomes" id="UP000077755">
    <property type="component" value="Chromosome 2"/>
</dbReference>
<evidence type="ECO:0000256" key="1">
    <source>
        <dbReference type="ARBA" id="ARBA00005416"/>
    </source>
</evidence>
<evidence type="ECO:0000256" key="4">
    <source>
        <dbReference type="ARBA" id="ARBA00023278"/>
    </source>
</evidence>
<dbReference type="PANTHER" id="PTHR34359:SF5">
    <property type="entry name" value="CLAVATA3_ESR (CLE)-RELATED PROTEIN 9"/>
    <property type="match status" value="1"/>
</dbReference>